<feature type="transmembrane region" description="Helical" evidence="1">
    <location>
        <begin position="65"/>
        <end position="88"/>
    </location>
</feature>
<keyword evidence="1" id="KW-1133">Transmembrane helix</keyword>
<dbReference type="AlphaFoldDB" id="A0A8S3YL79"/>
<sequence length="91" mass="10070">MEICARIPPPPTPPWLLDKTTEFHRRMANCSSLTKYAELCHVQAASEYLQTVLDADGTGAAVNQWIAFITTCTLAVCIVISVCLLYFLHAN</sequence>
<dbReference type="EMBL" id="CAJHNH020000450">
    <property type="protein sequence ID" value="CAG5117769.1"/>
    <property type="molecule type" value="Genomic_DNA"/>
</dbReference>
<dbReference type="Proteomes" id="UP000678393">
    <property type="component" value="Unassembled WGS sequence"/>
</dbReference>
<keyword evidence="1" id="KW-0472">Membrane</keyword>
<evidence type="ECO:0000256" key="1">
    <source>
        <dbReference type="SAM" id="Phobius"/>
    </source>
</evidence>
<proteinExistence type="predicted"/>
<comment type="caution">
    <text evidence="2">The sequence shown here is derived from an EMBL/GenBank/DDBJ whole genome shotgun (WGS) entry which is preliminary data.</text>
</comment>
<name>A0A8S3YL79_9EUPU</name>
<keyword evidence="3" id="KW-1185">Reference proteome</keyword>
<gene>
    <name evidence="2" type="ORF">CUNI_LOCUS3327</name>
</gene>
<accession>A0A8S3YL79</accession>
<evidence type="ECO:0000313" key="2">
    <source>
        <dbReference type="EMBL" id="CAG5117769.1"/>
    </source>
</evidence>
<organism evidence="2 3">
    <name type="scientific">Candidula unifasciata</name>
    <dbReference type="NCBI Taxonomy" id="100452"/>
    <lineage>
        <taxon>Eukaryota</taxon>
        <taxon>Metazoa</taxon>
        <taxon>Spiralia</taxon>
        <taxon>Lophotrochozoa</taxon>
        <taxon>Mollusca</taxon>
        <taxon>Gastropoda</taxon>
        <taxon>Heterobranchia</taxon>
        <taxon>Euthyneura</taxon>
        <taxon>Panpulmonata</taxon>
        <taxon>Eupulmonata</taxon>
        <taxon>Stylommatophora</taxon>
        <taxon>Helicina</taxon>
        <taxon>Helicoidea</taxon>
        <taxon>Geomitridae</taxon>
        <taxon>Candidula</taxon>
    </lineage>
</organism>
<feature type="non-terminal residue" evidence="2">
    <location>
        <position position="1"/>
    </location>
</feature>
<protein>
    <submittedName>
        <fullName evidence="2">Uncharacterized protein</fullName>
    </submittedName>
</protein>
<reference evidence="2" key="1">
    <citation type="submission" date="2021-04" db="EMBL/GenBank/DDBJ databases">
        <authorList>
            <consortium name="Molecular Ecology Group"/>
        </authorList>
    </citation>
    <scope>NUCLEOTIDE SEQUENCE</scope>
</reference>
<keyword evidence="1" id="KW-0812">Transmembrane</keyword>
<evidence type="ECO:0000313" key="3">
    <source>
        <dbReference type="Proteomes" id="UP000678393"/>
    </source>
</evidence>